<dbReference type="InterPro" id="IPR050194">
    <property type="entry name" value="Glycosyltransferase_grp1"/>
</dbReference>
<feature type="domain" description="Glycosyl transferase family 1" evidence="1">
    <location>
        <begin position="208"/>
        <end position="370"/>
    </location>
</feature>
<evidence type="ECO:0000313" key="3">
    <source>
        <dbReference type="EMBL" id="MCK8490965.1"/>
    </source>
</evidence>
<organism evidence="3 4">
    <name type="scientific">Spirosoma liriopis</name>
    <dbReference type="NCBI Taxonomy" id="2937440"/>
    <lineage>
        <taxon>Bacteria</taxon>
        <taxon>Pseudomonadati</taxon>
        <taxon>Bacteroidota</taxon>
        <taxon>Cytophagia</taxon>
        <taxon>Cytophagales</taxon>
        <taxon>Cytophagaceae</taxon>
        <taxon>Spirosoma</taxon>
    </lineage>
</organism>
<reference evidence="3 4" key="1">
    <citation type="submission" date="2022-04" db="EMBL/GenBank/DDBJ databases">
        <title>Spirosoma sp. strain RP8 genome sequencing and assembly.</title>
        <authorList>
            <person name="Jung Y."/>
        </authorList>
    </citation>
    <scope>NUCLEOTIDE SEQUENCE [LARGE SCALE GENOMIC DNA]</scope>
    <source>
        <strain evidence="3 4">RP8</strain>
    </source>
</reference>
<proteinExistence type="predicted"/>
<dbReference type="InterPro" id="IPR028098">
    <property type="entry name" value="Glyco_trans_4-like_N"/>
</dbReference>
<feature type="domain" description="Glycosyltransferase subfamily 4-like N-terminal" evidence="2">
    <location>
        <begin position="37"/>
        <end position="201"/>
    </location>
</feature>
<sequence length="415" mass="46279">MYIGVVGPIATKDLLSESELQQHQSCPKGRAGAPLVSSLIKEYINRGHRVLAITIDPAMNDDDAPYIYTKGLLTYVIAPSRKRIFRPNGRRMGRTADFFRFERKHILELLNQFKPEVVHAHWTYEFALAALDYNPNTLITVHDNARTILSYIRTLERVFMFMLARYVFNRGRWFTAVSPYMAESVSEWTSAKVHVVGNPVPIPNVIGRTTIPDKPVISLIVNGWEKRKNCGNALLTFKALQERYPQTVLWGMGDAFEPDGEAVKFCQEHAIDMSNIVLFGSIPYADVLAKIAQSTLVLHASKEESFGMVLAEAMSYGVPVVAGKFSGAVPWVVQDGGLLVDITNVDEMVAAADRLLSDQALYAQLSSNAIEAVKTRFALKTIADQYLDLYQKCSADTIDGSNKLRRTAPAMTQIE</sequence>
<dbReference type="Proteomes" id="UP001202180">
    <property type="component" value="Unassembled WGS sequence"/>
</dbReference>
<keyword evidence="4" id="KW-1185">Reference proteome</keyword>
<dbReference type="RefSeq" id="WP_248475803.1">
    <property type="nucleotide sequence ID" value="NZ_JALPRF010000001.1"/>
</dbReference>
<comment type="caution">
    <text evidence="3">The sequence shown here is derived from an EMBL/GenBank/DDBJ whole genome shotgun (WGS) entry which is preliminary data.</text>
</comment>
<gene>
    <name evidence="3" type="ORF">M0L20_03820</name>
</gene>
<dbReference type="Pfam" id="PF13439">
    <property type="entry name" value="Glyco_transf_4"/>
    <property type="match status" value="1"/>
</dbReference>
<dbReference type="EMBL" id="JALPRF010000001">
    <property type="protein sequence ID" value="MCK8490965.1"/>
    <property type="molecule type" value="Genomic_DNA"/>
</dbReference>
<evidence type="ECO:0000259" key="1">
    <source>
        <dbReference type="Pfam" id="PF00534"/>
    </source>
</evidence>
<protein>
    <submittedName>
        <fullName evidence="3">Glycosyltransferase family 4 protein</fullName>
    </submittedName>
</protein>
<dbReference type="InterPro" id="IPR001296">
    <property type="entry name" value="Glyco_trans_1"/>
</dbReference>
<dbReference type="SUPFAM" id="SSF53756">
    <property type="entry name" value="UDP-Glycosyltransferase/glycogen phosphorylase"/>
    <property type="match status" value="1"/>
</dbReference>
<name>A0ABT0HFN8_9BACT</name>
<evidence type="ECO:0000313" key="4">
    <source>
        <dbReference type="Proteomes" id="UP001202180"/>
    </source>
</evidence>
<accession>A0ABT0HFN8</accession>
<dbReference type="Gene3D" id="3.40.50.2000">
    <property type="entry name" value="Glycogen Phosphorylase B"/>
    <property type="match status" value="2"/>
</dbReference>
<dbReference type="Pfam" id="PF00534">
    <property type="entry name" value="Glycos_transf_1"/>
    <property type="match status" value="1"/>
</dbReference>
<evidence type="ECO:0000259" key="2">
    <source>
        <dbReference type="Pfam" id="PF13439"/>
    </source>
</evidence>
<dbReference type="PANTHER" id="PTHR45947">
    <property type="entry name" value="SULFOQUINOVOSYL TRANSFERASE SQD2"/>
    <property type="match status" value="1"/>
</dbReference>
<dbReference type="CDD" id="cd03801">
    <property type="entry name" value="GT4_PimA-like"/>
    <property type="match status" value="1"/>
</dbReference>
<dbReference type="PANTHER" id="PTHR45947:SF3">
    <property type="entry name" value="SULFOQUINOVOSYL TRANSFERASE SQD2"/>
    <property type="match status" value="1"/>
</dbReference>